<organism evidence="2 3">
    <name type="scientific">Moraxella macacae 0408225</name>
    <dbReference type="NCBI Taxonomy" id="1230338"/>
    <lineage>
        <taxon>Bacteria</taxon>
        <taxon>Pseudomonadati</taxon>
        <taxon>Pseudomonadota</taxon>
        <taxon>Gammaproteobacteria</taxon>
        <taxon>Moraxellales</taxon>
        <taxon>Moraxellaceae</taxon>
        <taxon>Moraxella</taxon>
    </lineage>
</organism>
<keyword evidence="1" id="KW-0812">Transmembrane</keyword>
<protein>
    <submittedName>
        <fullName evidence="2">Uncharacterized protein</fullName>
    </submittedName>
</protein>
<keyword evidence="1" id="KW-0472">Membrane</keyword>
<feature type="transmembrane region" description="Helical" evidence="1">
    <location>
        <begin position="34"/>
        <end position="57"/>
    </location>
</feature>
<accession>L2F9P3</accession>
<comment type="caution">
    <text evidence="2">The sequence shown here is derived from an EMBL/GenBank/DDBJ whole genome shotgun (WGS) entry which is preliminary data.</text>
</comment>
<evidence type="ECO:0000256" key="1">
    <source>
        <dbReference type="SAM" id="Phobius"/>
    </source>
</evidence>
<dbReference type="EMBL" id="ANIN01000001">
    <property type="protein sequence ID" value="ELA09605.1"/>
    <property type="molecule type" value="Genomic_DNA"/>
</dbReference>
<feature type="transmembrane region" description="Helical" evidence="1">
    <location>
        <begin position="173"/>
        <end position="192"/>
    </location>
</feature>
<gene>
    <name evidence="2" type="ORF">MOMA_04345</name>
</gene>
<dbReference type="Proteomes" id="UP000023795">
    <property type="component" value="Unassembled WGS sequence"/>
</dbReference>
<feature type="transmembrane region" description="Helical" evidence="1">
    <location>
        <begin position="220"/>
        <end position="239"/>
    </location>
</feature>
<keyword evidence="3" id="KW-1185">Reference proteome</keyword>
<feature type="transmembrane region" description="Helical" evidence="1">
    <location>
        <begin position="78"/>
        <end position="99"/>
    </location>
</feature>
<proteinExistence type="predicted"/>
<feature type="transmembrane region" description="Helical" evidence="1">
    <location>
        <begin position="111"/>
        <end position="134"/>
    </location>
</feature>
<feature type="transmembrane region" description="Helical" evidence="1">
    <location>
        <begin position="9"/>
        <end position="28"/>
    </location>
</feature>
<feature type="transmembrane region" description="Helical" evidence="1">
    <location>
        <begin position="278"/>
        <end position="297"/>
    </location>
</feature>
<sequence>MTIHRLQPLLIAGLLPLLIFAWFIGGVAGQVDFWLLWLVAMTLVGLPLVFAEIALAYRSGTTPLIGLSTLTREADVATIWRGFGWLTVLLLLAVVGHLLNSSATILQLNFLPISTVATPALLAIIALITLGLSFAKQLTGWLAMGLATVAFILNIAQNGIATWQMTATSLSEWSLAVVLALVCVGAGTGLFWHSHANQLLNRGDVNKDHKKDHKSIASRIVLPIWCFQIIGGILVALALPPTGQISAICYALAMMAGASYLLHLITYQVSLKISQQSFNFLISVIVLVIALGLAMLPSLALNHLVAVFSLFAGIWLAIFAGWQMKISHLRKSLNFSSEIVYNLWRIAVRIVIPLAIVLAFIGWIIGLAK</sequence>
<name>L2F9P3_9GAMM</name>
<dbReference type="PATRIC" id="fig|1230338.3.peg.943"/>
<keyword evidence="1" id="KW-1133">Transmembrane helix</keyword>
<dbReference type="eggNOG" id="ENOG5032QW0">
    <property type="taxonomic scope" value="Bacteria"/>
</dbReference>
<dbReference type="OrthoDB" id="6650147at2"/>
<evidence type="ECO:0000313" key="2">
    <source>
        <dbReference type="EMBL" id="ELA09605.1"/>
    </source>
</evidence>
<dbReference type="AlphaFoldDB" id="L2F9P3"/>
<dbReference type="RefSeq" id="WP_009767423.1">
    <property type="nucleotide sequence ID" value="NZ_ANIN01000001.1"/>
</dbReference>
<evidence type="ECO:0000313" key="3">
    <source>
        <dbReference type="Proteomes" id="UP000023795"/>
    </source>
</evidence>
<feature type="transmembrane region" description="Helical" evidence="1">
    <location>
        <begin position="245"/>
        <end position="266"/>
    </location>
</feature>
<feature type="transmembrane region" description="Helical" evidence="1">
    <location>
        <begin position="303"/>
        <end position="322"/>
    </location>
</feature>
<feature type="transmembrane region" description="Helical" evidence="1">
    <location>
        <begin position="141"/>
        <end position="161"/>
    </location>
</feature>
<reference evidence="2 3" key="1">
    <citation type="journal article" date="2013" name="Genome Announc.">
        <title>Genome Sequence of Moraxella macacae 0408225, a Novel Bacterial Species Isolated from a Cynomolgus Macaque with Epistaxis.</title>
        <authorList>
            <person name="Ladner J.T."/>
            <person name="Whitehouse C.A."/>
            <person name="Koroleva G.I."/>
            <person name="Palacios G.F."/>
        </authorList>
    </citation>
    <scope>NUCLEOTIDE SEQUENCE [LARGE SCALE GENOMIC DNA]</scope>
    <source>
        <strain evidence="2 3">0408225</strain>
    </source>
</reference>
<dbReference type="InterPro" id="IPR037272">
    <property type="entry name" value="SNS_sf"/>
</dbReference>
<dbReference type="STRING" id="1230338.MOMA_04345"/>
<dbReference type="SUPFAM" id="SSF161070">
    <property type="entry name" value="SNF-like"/>
    <property type="match status" value="1"/>
</dbReference>
<feature type="transmembrane region" description="Helical" evidence="1">
    <location>
        <begin position="343"/>
        <end position="365"/>
    </location>
</feature>